<evidence type="ECO:0000313" key="2">
    <source>
        <dbReference type="EMBL" id="MFD1945274.1"/>
    </source>
</evidence>
<evidence type="ECO:0000313" key="3">
    <source>
        <dbReference type="Proteomes" id="UP001597351"/>
    </source>
</evidence>
<dbReference type="InterPro" id="IPR002591">
    <property type="entry name" value="Phosphodiest/P_Trfase"/>
</dbReference>
<dbReference type="PANTHER" id="PTHR10151:SF120">
    <property type="entry name" value="BIS(5'-ADENOSYL)-TRIPHOSPHATASE"/>
    <property type="match status" value="1"/>
</dbReference>
<keyword evidence="1" id="KW-0732">Signal</keyword>
<keyword evidence="3" id="KW-1185">Reference proteome</keyword>
<sequence>MANPRWCLAVLLALVATLLVAPGASARADRGAQPRKAPRTTRVVVITLDGFGTYALRRLGPDRAPVLHRMLDRGAGTLDARTEREMTATLPNHTGMVTGRRIEADHGGHGVFWNDERLEPATVQEAAGHRVASMFSVVRADGGRPALFTSKPKLSLLDRSWPQGIARFVLEPNNDTLARMTRRDLRHRGRALTMLHLSWPDGAGHEHGFSSKAYLEACEHADQLVGTVLRTIRSKRSLRRHTAVVVTADHGGRGDGHDDPTKLANYRIPFVAWGAGVADGADLYDLNPDYRDPDHRRTRYQAARQPVRNGDVANVVVRLLGLDPVPGSRFGRDAALDLR</sequence>
<organism evidence="2 3">
    <name type="scientific">Nocardioides aestuarii</name>
    <dbReference type="NCBI Taxonomy" id="252231"/>
    <lineage>
        <taxon>Bacteria</taxon>
        <taxon>Bacillati</taxon>
        <taxon>Actinomycetota</taxon>
        <taxon>Actinomycetes</taxon>
        <taxon>Propionibacteriales</taxon>
        <taxon>Nocardioidaceae</taxon>
        <taxon>Nocardioides</taxon>
    </lineage>
</organism>
<gene>
    <name evidence="2" type="ORF">ACFSDE_00580</name>
</gene>
<accession>A0ABW4TI34</accession>
<dbReference type="PANTHER" id="PTHR10151">
    <property type="entry name" value="ECTONUCLEOTIDE PYROPHOSPHATASE/PHOSPHODIESTERASE"/>
    <property type="match status" value="1"/>
</dbReference>
<dbReference type="InterPro" id="IPR017850">
    <property type="entry name" value="Alkaline_phosphatase_core_sf"/>
</dbReference>
<reference evidence="3" key="1">
    <citation type="journal article" date="2019" name="Int. J. Syst. Evol. Microbiol.">
        <title>The Global Catalogue of Microorganisms (GCM) 10K type strain sequencing project: providing services to taxonomists for standard genome sequencing and annotation.</title>
        <authorList>
            <consortium name="The Broad Institute Genomics Platform"/>
            <consortium name="The Broad Institute Genome Sequencing Center for Infectious Disease"/>
            <person name="Wu L."/>
            <person name="Ma J."/>
        </authorList>
    </citation>
    <scope>NUCLEOTIDE SEQUENCE [LARGE SCALE GENOMIC DNA]</scope>
    <source>
        <strain evidence="3">CGMCC 1.12477</strain>
    </source>
</reference>
<protein>
    <submittedName>
        <fullName evidence="2">Alkaline phosphatase family protein</fullName>
    </submittedName>
</protein>
<dbReference type="Gene3D" id="3.40.720.10">
    <property type="entry name" value="Alkaline Phosphatase, subunit A"/>
    <property type="match status" value="1"/>
</dbReference>
<dbReference type="SUPFAM" id="SSF53649">
    <property type="entry name" value="Alkaline phosphatase-like"/>
    <property type="match status" value="1"/>
</dbReference>
<feature type="chain" id="PRO_5046322712" evidence="1">
    <location>
        <begin position="27"/>
        <end position="339"/>
    </location>
</feature>
<dbReference type="Proteomes" id="UP001597351">
    <property type="component" value="Unassembled WGS sequence"/>
</dbReference>
<proteinExistence type="predicted"/>
<name>A0ABW4TI34_9ACTN</name>
<comment type="caution">
    <text evidence="2">The sequence shown here is derived from an EMBL/GenBank/DDBJ whole genome shotgun (WGS) entry which is preliminary data.</text>
</comment>
<dbReference type="RefSeq" id="WP_343915835.1">
    <property type="nucleotide sequence ID" value="NZ_BAAAJT010000002.1"/>
</dbReference>
<dbReference type="EMBL" id="JBHUGD010000001">
    <property type="protein sequence ID" value="MFD1945274.1"/>
    <property type="molecule type" value="Genomic_DNA"/>
</dbReference>
<evidence type="ECO:0000256" key="1">
    <source>
        <dbReference type="SAM" id="SignalP"/>
    </source>
</evidence>
<dbReference type="Pfam" id="PF01663">
    <property type="entry name" value="Phosphodiest"/>
    <property type="match status" value="1"/>
</dbReference>
<feature type="signal peptide" evidence="1">
    <location>
        <begin position="1"/>
        <end position="26"/>
    </location>
</feature>